<dbReference type="Proteomes" id="UP000231702">
    <property type="component" value="Unassembled WGS sequence"/>
</dbReference>
<keyword evidence="1" id="KW-1133">Transmembrane helix</keyword>
<keyword evidence="1" id="KW-0812">Transmembrane</keyword>
<dbReference type="AlphaFoldDB" id="A0A285IST0"/>
<evidence type="ECO:0008006" key="6">
    <source>
        <dbReference type="Google" id="ProtNLM"/>
    </source>
</evidence>
<organism evidence="3 4">
    <name type="scientific">Pseudooceanicola antarcticus</name>
    <dbReference type="NCBI Taxonomy" id="1247613"/>
    <lineage>
        <taxon>Bacteria</taxon>
        <taxon>Pseudomonadati</taxon>
        <taxon>Pseudomonadota</taxon>
        <taxon>Alphaproteobacteria</taxon>
        <taxon>Rhodobacterales</taxon>
        <taxon>Paracoccaceae</taxon>
        <taxon>Pseudooceanicola</taxon>
    </lineage>
</organism>
<keyword evidence="1" id="KW-0472">Membrane</keyword>
<protein>
    <recommendedName>
        <fullName evidence="6">Flp pilus assembly protein, pilin Flp</fullName>
    </recommendedName>
</protein>
<evidence type="ECO:0000313" key="3">
    <source>
        <dbReference type="EMBL" id="SNY51034.1"/>
    </source>
</evidence>
<gene>
    <name evidence="2" type="ORF">CVM39_02375</name>
    <name evidence="3" type="ORF">SAMN06297129_2009</name>
</gene>
<evidence type="ECO:0000313" key="5">
    <source>
        <dbReference type="Proteomes" id="UP000231702"/>
    </source>
</evidence>
<dbReference type="RefSeq" id="WP_097145739.1">
    <property type="nucleotide sequence ID" value="NZ_OBEA01000003.1"/>
</dbReference>
<reference evidence="3 4" key="1">
    <citation type="submission" date="2017-09" db="EMBL/GenBank/DDBJ databases">
        <authorList>
            <person name="Ehlers B."/>
            <person name="Leendertz F.H."/>
        </authorList>
    </citation>
    <scope>NUCLEOTIDE SEQUENCE [LARGE SCALE GENOMIC DNA]</scope>
    <source>
        <strain evidence="3 4">CGMCC 1.12662</strain>
    </source>
</reference>
<accession>A0A285IST0</accession>
<sequence length="64" mass="7126">MLKNFKDRIQRGFIRREDGAVTVDWVVLVAMVIALCVAVFTAMSNNALSLGDNAAKFMSEKTFD</sequence>
<name>A0A285IST0_9RHOB</name>
<evidence type="ECO:0000313" key="4">
    <source>
        <dbReference type="Proteomes" id="UP000231655"/>
    </source>
</evidence>
<evidence type="ECO:0000256" key="1">
    <source>
        <dbReference type="SAM" id="Phobius"/>
    </source>
</evidence>
<feature type="transmembrane region" description="Helical" evidence="1">
    <location>
        <begin position="21"/>
        <end position="43"/>
    </location>
</feature>
<dbReference type="EMBL" id="OBEA01000003">
    <property type="protein sequence ID" value="SNY51034.1"/>
    <property type="molecule type" value="Genomic_DNA"/>
</dbReference>
<dbReference type="EMBL" id="PGTD01000007">
    <property type="protein sequence ID" value="PJE31963.1"/>
    <property type="molecule type" value="Genomic_DNA"/>
</dbReference>
<keyword evidence="5" id="KW-1185">Reference proteome</keyword>
<proteinExistence type="predicted"/>
<dbReference type="OrthoDB" id="5525128at2"/>
<reference evidence="2 5" key="2">
    <citation type="journal article" date="2018" name="Int. J. Syst. Evol. Microbiol.">
        <title>Pseudooceanicola lipolyticus sp. nov., a marine alphaproteobacterium, reclassification of Oceanicola flagellatus as Pseudooceanicola flagellatus comb. nov. and emended description of the genus Pseudooceanicola.</title>
        <authorList>
            <person name="Huang M.-M."/>
            <person name="Guo L.-L."/>
            <person name="Wu Y.-H."/>
            <person name="Lai Q.-L."/>
            <person name="Shao Z.-Z."/>
            <person name="Wang C.-S."/>
            <person name="Wu M."/>
            <person name="Xu X.-W."/>
        </authorList>
    </citation>
    <scope>NUCLEOTIDE SEQUENCE [LARGE SCALE GENOMIC DNA]</scope>
    <source>
        <strain evidence="2 5">Ar-45</strain>
    </source>
</reference>
<evidence type="ECO:0000313" key="2">
    <source>
        <dbReference type="EMBL" id="PJE31963.1"/>
    </source>
</evidence>
<dbReference type="Proteomes" id="UP000231655">
    <property type="component" value="Unassembled WGS sequence"/>
</dbReference>